<dbReference type="AlphaFoldDB" id="A0AAD7UFJ1"/>
<evidence type="ECO:0000256" key="2">
    <source>
        <dbReference type="ARBA" id="ARBA00022980"/>
    </source>
</evidence>
<proteinExistence type="inferred from homology"/>
<evidence type="ECO:0000256" key="4">
    <source>
        <dbReference type="SAM" id="MobiDB-lite"/>
    </source>
</evidence>
<dbReference type="InterPro" id="IPR030826">
    <property type="entry name" value="Ribosomal_bTHX/bTHXc/bTHXm"/>
</dbReference>
<evidence type="ECO:0000313" key="7">
    <source>
        <dbReference type="Proteomes" id="UP001230188"/>
    </source>
</evidence>
<accession>A0AAD7UFJ1</accession>
<dbReference type="GO" id="GO:1990904">
    <property type="term" value="C:ribonucleoprotein complex"/>
    <property type="evidence" value="ECO:0007669"/>
    <property type="project" value="UniProtKB-KW"/>
</dbReference>
<keyword evidence="7" id="KW-1185">Reference proteome</keyword>
<dbReference type="NCBIfam" id="TIGR04560">
    <property type="entry name" value="ribo_THX"/>
    <property type="match status" value="1"/>
</dbReference>
<comment type="caution">
    <text evidence="6">The sequence shown here is derived from an EMBL/GenBank/DDBJ whole genome shotgun (WGS) entry which is preliminary data.</text>
</comment>
<name>A0AAD7UFJ1_9STRA</name>
<keyword evidence="3" id="KW-0687">Ribonucleoprotein</keyword>
<evidence type="ECO:0000256" key="1">
    <source>
        <dbReference type="ARBA" id="ARBA00010834"/>
    </source>
</evidence>
<evidence type="ECO:0000313" key="6">
    <source>
        <dbReference type="EMBL" id="KAJ8604160.1"/>
    </source>
</evidence>
<dbReference type="Proteomes" id="UP001230188">
    <property type="component" value="Unassembled WGS sequence"/>
</dbReference>
<feature type="region of interest" description="Disordered" evidence="4">
    <location>
        <begin position="32"/>
        <end position="63"/>
    </location>
</feature>
<protein>
    <submittedName>
        <fullName evidence="6">Uncharacterized protein</fullName>
    </submittedName>
</protein>
<reference evidence="6" key="1">
    <citation type="submission" date="2023-01" db="EMBL/GenBank/DDBJ databases">
        <title>Metagenome sequencing of chrysophaentin producing Chrysophaeum taylorii.</title>
        <authorList>
            <person name="Davison J."/>
            <person name="Bewley C."/>
        </authorList>
    </citation>
    <scope>NUCLEOTIDE SEQUENCE</scope>
    <source>
        <strain evidence="6">NIES-1699</strain>
    </source>
</reference>
<organism evidence="6 7">
    <name type="scientific">Chrysophaeum taylorii</name>
    <dbReference type="NCBI Taxonomy" id="2483200"/>
    <lineage>
        <taxon>Eukaryota</taxon>
        <taxon>Sar</taxon>
        <taxon>Stramenopiles</taxon>
        <taxon>Ochrophyta</taxon>
        <taxon>Pelagophyceae</taxon>
        <taxon>Pelagomonadales</taxon>
        <taxon>Pelagomonadaceae</taxon>
        <taxon>Chrysophaeum</taxon>
    </lineage>
</organism>
<sequence length="112" mass="12528">MMHRSLLALLALAVLGTQAFVPQCTRGHTGTVAFGKGDKRTRKGKIINGSSGKARPKLKKRKGPVDPYFTLREWGKLQDPPMTVEEVIDMKIKQRIKKTLTPEELLQTVTPF</sequence>
<feature type="signal peptide" evidence="5">
    <location>
        <begin position="1"/>
        <end position="19"/>
    </location>
</feature>
<dbReference type="EMBL" id="JAQMWT010000339">
    <property type="protein sequence ID" value="KAJ8604160.1"/>
    <property type="molecule type" value="Genomic_DNA"/>
</dbReference>
<dbReference type="GO" id="GO:0005840">
    <property type="term" value="C:ribosome"/>
    <property type="evidence" value="ECO:0007669"/>
    <property type="project" value="UniProtKB-KW"/>
</dbReference>
<feature type="chain" id="PRO_5041987652" evidence="5">
    <location>
        <begin position="20"/>
        <end position="112"/>
    </location>
</feature>
<evidence type="ECO:0000256" key="3">
    <source>
        <dbReference type="ARBA" id="ARBA00023274"/>
    </source>
</evidence>
<dbReference type="InterPro" id="IPR031414">
    <property type="entry name" value="Ribosomal_bTHX"/>
</dbReference>
<keyword evidence="5" id="KW-0732">Signal</keyword>
<gene>
    <name evidence="6" type="ORF">CTAYLR_008584</name>
</gene>
<keyword evidence="2" id="KW-0689">Ribosomal protein</keyword>
<comment type="similarity">
    <text evidence="1">Belongs to the bacterial ribosomal protein bTHX family.</text>
</comment>
<dbReference type="Pfam" id="PF17070">
    <property type="entry name" value="Thx"/>
    <property type="match status" value="1"/>
</dbReference>
<evidence type="ECO:0000256" key="5">
    <source>
        <dbReference type="SAM" id="SignalP"/>
    </source>
</evidence>